<evidence type="ECO:0000259" key="3">
    <source>
        <dbReference type="Pfam" id="PF08331"/>
    </source>
</evidence>
<name>A0AAI8BGU0_FRATH</name>
<keyword evidence="1" id="KW-0479">Metal-binding</keyword>
<gene>
    <name evidence="4" type="ORF">AW21_2010</name>
</gene>
<accession>A0AAI8BGU0</accession>
<feature type="domain" description="DUF1730" evidence="3">
    <location>
        <begin position="62"/>
        <end position="122"/>
    </location>
</feature>
<dbReference type="GO" id="GO:0052693">
    <property type="term" value="F:epoxyqueuosine reductase activity"/>
    <property type="evidence" value="ECO:0007669"/>
    <property type="project" value="TreeGrafter"/>
</dbReference>
<keyword evidence="1" id="KW-0004">4Fe-4S</keyword>
<evidence type="ECO:0000313" key="4">
    <source>
        <dbReference type="EMBL" id="AJI58798.1"/>
    </source>
</evidence>
<dbReference type="Proteomes" id="UP000031874">
    <property type="component" value="Chromosome"/>
</dbReference>
<keyword evidence="1" id="KW-0411">Iron-sulfur</keyword>
<sequence length="124" mass="14514">MKLELSLEQWQQVKDFAIRNLNLSSISKVDCDLSEYIPYYNKCLENNYHADLEYMVKHGSKRFIPNELVPGTNSVIVATLNYLNRPVNVETEVKRLRTTSNIADISIYAHDRDYHKVMKKNFSN</sequence>
<dbReference type="InterPro" id="IPR004453">
    <property type="entry name" value="QueG"/>
</dbReference>
<dbReference type="InterPro" id="IPR013542">
    <property type="entry name" value="QueG_DUF1730"/>
</dbReference>
<dbReference type="EMBL" id="CP009694">
    <property type="protein sequence ID" value="AJI58798.1"/>
    <property type="molecule type" value="Genomic_DNA"/>
</dbReference>
<keyword evidence="2" id="KW-0560">Oxidoreductase</keyword>
<keyword evidence="1" id="KW-0408">Iron</keyword>
<proteinExistence type="predicted"/>
<evidence type="ECO:0000256" key="1">
    <source>
        <dbReference type="ARBA" id="ARBA00022485"/>
    </source>
</evidence>
<dbReference type="AlphaFoldDB" id="A0AAI8BGU0"/>
<dbReference type="PANTHER" id="PTHR30002">
    <property type="entry name" value="EPOXYQUEUOSINE REDUCTASE"/>
    <property type="match status" value="1"/>
</dbReference>
<protein>
    <recommendedName>
        <fullName evidence="3">DUF1730 domain-containing protein</fullName>
    </recommendedName>
</protein>
<reference evidence="4 5" key="1">
    <citation type="journal article" date="2015" name="Genome Announc.">
        <title>Genome sequencing of 18 francisella strains to aid in assay development and testing.</title>
        <authorList>
            <person name="Johnson S.L."/>
            <person name="Daligault H.E."/>
            <person name="Davenport K.W."/>
            <person name="Coyne S.R."/>
            <person name="Frey K.G."/>
            <person name="Koroleva G.I."/>
            <person name="Broomall S.M."/>
            <person name="Bishop-Lilly K.A."/>
            <person name="Bruce D.C."/>
            <person name="Chertkov O."/>
            <person name="Freitas T."/>
            <person name="Jaissle J."/>
            <person name="Ladner J.T."/>
            <person name="Rosenzweig C.N."/>
            <person name="Gibbons H.S."/>
            <person name="Palacios G.F."/>
            <person name="Redden C.L."/>
            <person name="Xu Y."/>
            <person name="Minogue T.D."/>
            <person name="Chain P.S."/>
        </authorList>
    </citation>
    <scope>NUCLEOTIDE SEQUENCE [LARGE SCALE GENOMIC DNA]</scope>
    <source>
        <strain evidence="4 5">LVS</strain>
    </source>
</reference>
<dbReference type="GO" id="GO:0008616">
    <property type="term" value="P:tRNA queuosine(34) biosynthetic process"/>
    <property type="evidence" value="ECO:0007669"/>
    <property type="project" value="InterPro"/>
</dbReference>
<organism evidence="4 5">
    <name type="scientific">Francisella tularensis subsp. holarctica (strain LVS)</name>
    <dbReference type="NCBI Taxonomy" id="376619"/>
    <lineage>
        <taxon>Bacteria</taxon>
        <taxon>Pseudomonadati</taxon>
        <taxon>Pseudomonadota</taxon>
        <taxon>Gammaproteobacteria</taxon>
        <taxon>Thiotrichales</taxon>
        <taxon>Francisellaceae</taxon>
        <taxon>Francisella</taxon>
    </lineage>
</organism>
<evidence type="ECO:0000313" key="5">
    <source>
        <dbReference type="Proteomes" id="UP000031874"/>
    </source>
</evidence>
<dbReference type="PANTHER" id="PTHR30002:SF4">
    <property type="entry name" value="EPOXYQUEUOSINE REDUCTASE"/>
    <property type="match status" value="1"/>
</dbReference>
<evidence type="ECO:0000256" key="2">
    <source>
        <dbReference type="ARBA" id="ARBA00023002"/>
    </source>
</evidence>
<dbReference type="GO" id="GO:0051539">
    <property type="term" value="F:4 iron, 4 sulfur cluster binding"/>
    <property type="evidence" value="ECO:0007669"/>
    <property type="project" value="UniProtKB-KW"/>
</dbReference>
<dbReference type="Pfam" id="PF08331">
    <property type="entry name" value="QueG_DUF1730"/>
    <property type="match status" value="1"/>
</dbReference>